<dbReference type="STRING" id="662367.SAMN05216167_109154"/>
<evidence type="ECO:0000259" key="1">
    <source>
        <dbReference type="Pfam" id="PF16363"/>
    </source>
</evidence>
<dbReference type="CDD" id="cd05252">
    <property type="entry name" value="CDP_GD_SDR_e"/>
    <property type="match status" value="1"/>
</dbReference>
<sequence length="365" mass="41196">MMPFFADQYRNKTVLLTGHTGFKGSWLAYWLHQLGANVVGYSLPAPTEPSHWNLLNLPITSVVGDIRDLSKLQEIFLSYQPNIVIHMAAQALVRYSYRHPIETIETNVTGTANVLECARQTPSVRAVVIVTSDKCYENPEDGHPLKETDPMGGYDPYSMSKGAAELVTNSYRNSFFNPTQYGITHQTLVASVRAGNVIGGGDWAQDRLIPDLIKGSISGQRVTIRNPDSVRPWQHVLEPLSGYLLVGQRLLLGDTSIASGWNFGPRPNDILPVRDVVQQAQSRWSTIGYNETPSADNPHEAHLLRLDCTKAQQQLDWYPVWDMQTTITRTIDWYQAYYERNQLFTQADLETYVQQARASNLIWTQ</sequence>
<dbReference type="Gene3D" id="3.40.50.720">
    <property type="entry name" value="NAD(P)-binding Rossmann-like Domain"/>
    <property type="match status" value="1"/>
</dbReference>
<dbReference type="SUPFAM" id="SSF51735">
    <property type="entry name" value="NAD(P)-binding Rossmann-fold domains"/>
    <property type="match status" value="1"/>
</dbReference>
<keyword evidence="3" id="KW-1185">Reference proteome</keyword>
<dbReference type="InterPro" id="IPR013445">
    <property type="entry name" value="CDP_4_6_deHydtase"/>
</dbReference>
<dbReference type="AlphaFoldDB" id="A0A1I1X7A1"/>
<organism evidence="2 3">
    <name type="scientific">Spirosoma endophyticum</name>
    <dbReference type="NCBI Taxonomy" id="662367"/>
    <lineage>
        <taxon>Bacteria</taxon>
        <taxon>Pseudomonadati</taxon>
        <taxon>Bacteroidota</taxon>
        <taxon>Cytophagia</taxon>
        <taxon>Cytophagales</taxon>
        <taxon>Cytophagaceae</taxon>
        <taxon>Spirosoma</taxon>
    </lineage>
</organism>
<proteinExistence type="predicted"/>
<evidence type="ECO:0000313" key="3">
    <source>
        <dbReference type="Proteomes" id="UP000198598"/>
    </source>
</evidence>
<dbReference type="InterPro" id="IPR016040">
    <property type="entry name" value="NAD(P)-bd_dom"/>
</dbReference>
<dbReference type="PANTHER" id="PTHR43000">
    <property type="entry name" value="DTDP-D-GLUCOSE 4,6-DEHYDRATASE-RELATED"/>
    <property type="match status" value="1"/>
</dbReference>
<accession>A0A1I1X7A1</accession>
<dbReference type="InterPro" id="IPR036291">
    <property type="entry name" value="NAD(P)-bd_dom_sf"/>
</dbReference>
<reference evidence="2 3" key="1">
    <citation type="submission" date="2016-10" db="EMBL/GenBank/DDBJ databases">
        <authorList>
            <person name="de Groot N.N."/>
        </authorList>
    </citation>
    <scope>NUCLEOTIDE SEQUENCE [LARGE SCALE GENOMIC DNA]</scope>
    <source>
        <strain evidence="2 3">DSM 26130</strain>
    </source>
</reference>
<feature type="domain" description="NAD(P)-binding" evidence="1">
    <location>
        <begin position="15"/>
        <end position="329"/>
    </location>
</feature>
<dbReference type="RefSeq" id="WP_245776741.1">
    <property type="nucleotide sequence ID" value="NZ_FOLQ01000009.1"/>
</dbReference>
<protein>
    <submittedName>
        <fullName evidence="2">CDP-glucose 4,6-dehydratase</fullName>
    </submittedName>
</protein>
<dbReference type="Pfam" id="PF16363">
    <property type="entry name" value="GDP_Man_Dehyd"/>
    <property type="match status" value="1"/>
</dbReference>
<dbReference type="NCBIfam" id="TIGR02622">
    <property type="entry name" value="CDP_4_6_dhtase"/>
    <property type="match status" value="1"/>
</dbReference>
<dbReference type="Proteomes" id="UP000198598">
    <property type="component" value="Unassembled WGS sequence"/>
</dbReference>
<name>A0A1I1X7A1_9BACT</name>
<dbReference type="EMBL" id="FOLQ01000009">
    <property type="protein sequence ID" value="SFE01593.1"/>
    <property type="molecule type" value="Genomic_DNA"/>
</dbReference>
<gene>
    <name evidence="2" type="ORF">SAMN05216167_109154</name>
</gene>
<dbReference type="Gene3D" id="3.90.25.10">
    <property type="entry name" value="UDP-galactose 4-epimerase, domain 1"/>
    <property type="match status" value="1"/>
</dbReference>
<evidence type="ECO:0000313" key="2">
    <source>
        <dbReference type="EMBL" id="SFE01593.1"/>
    </source>
</evidence>